<keyword evidence="2" id="KW-1185">Reference proteome</keyword>
<dbReference type="RefSeq" id="WP_160859645.1">
    <property type="nucleotide sequence ID" value="NZ_WUMK01000004.1"/>
</dbReference>
<proteinExistence type="predicted"/>
<evidence type="ECO:0000313" key="2">
    <source>
        <dbReference type="Proteomes" id="UP000435802"/>
    </source>
</evidence>
<accession>A0A6N8SES2</accession>
<evidence type="ECO:0000313" key="1">
    <source>
        <dbReference type="EMBL" id="MXN46098.1"/>
    </source>
</evidence>
<evidence type="ECO:0008006" key="3">
    <source>
        <dbReference type="Google" id="ProtNLM"/>
    </source>
</evidence>
<sequence>MTIELDADDKALMKALMDAETDNFVELGTLVGLDPAKDYRFADLRGSNFSDCDLRGFDFTGADLTNSTGTETIWDETTILTDADIEGSIFEVKA</sequence>
<dbReference type="AlphaFoldDB" id="A0A6N8SES2"/>
<organism evidence="1 2">
    <name type="scientific">Shinella kummerowiae</name>
    <dbReference type="NCBI Taxonomy" id="417745"/>
    <lineage>
        <taxon>Bacteria</taxon>
        <taxon>Pseudomonadati</taxon>
        <taxon>Pseudomonadota</taxon>
        <taxon>Alphaproteobacteria</taxon>
        <taxon>Hyphomicrobiales</taxon>
        <taxon>Rhizobiaceae</taxon>
        <taxon>Shinella</taxon>
    </lineage>
</organism>
<dbReference type="OrthoDB" id="7857029at2"/>
<dbReference type="Pfam" id="PF00805">
    <property type="entry name" value="Pentapeptide"/>
    <property type="match status" value="1"/>
</dbReference>
<reference evidence="1 2" key="1">
    <citation type="submission" date="2019-12" db="EMBL/GenBank/DDBJ databases">
        <title>Shinella kummerowiae sp. nov., a symbiotic bacterium isolated from root nodules of the herbal legume Kummerowia stipulacea.</title>
        <authorList>
            <person name="Gao J."/>
        </authorList>
    </citation>
    <scope>NUCLEOTIDE SEQUENCE [LARGE SCALE GENOMIC DNA]</scope>
    <source>
        <strain evidence="1 2">CCBAU 25048</strain>
    </source>
</reference>
<comment type="caution">
    <text evidence="1">The sequence shown here is derived from an EMBL/GenBank/DDBJ whole genome shotgun (WGS) entry which is preliminary data.</text>
</comment>
<dbReference type="EMBL" id="WUMK01000004">
    <property type="protein sequence ID" value="MXN46098.1"/>
    <property type="molecule type" value="Genomic_DNA"/>
</dbReference>
<name>A0A6N8SES2_9HYPH</name>
<dbReference type="Gene3D" id="2.160.20.80">
    <property type="entry name" value="E3 ubiquitin-protein ligase SopA"/>
    <property type="match status" value="1"/>
</dbReference>
<dbReference type="Proteomes" id="UP000435802">
    <property type="component" value="Unassembled WGS sequence"/>
</dbReference>
<dbReference type="SUPFAM" id="SSF141571">
    <property type="entry name" value="Pentapeptide repeat-like"/>
    <property type="match status" value="1"/>
</dbReference>
<protein>
    <recommendedName>
        <fullName evidence="3">Pentapeptide repeat-containing protein</fullName>
    </recommendedName>
</protein>
<dbReference type="InterPro" id="IPR001646">
    <property type="entry name" value="5peptide_repeat"/>
</dbReference>
<gene>
    <name evidence="1" type="ORF">GR138_12945</name>
</gene>